<reference evidence="10 11" key="1">
    <citation type="journal article" date="2024" name="Nat. Commun.">
        <title>Phylogenomics reveals the evolutionary origins of lichenization in chlorophyte algae.</title>
        <authorList>
            <person name="Puginier C."/>
            <person name="Libourel C."/>
            <person name="Otte J."/>
            <person name="Skaloud P."/>
            <person name="Haon M."/>
            <person name="Grisel S."/>
            <person name="Petersen M."/>
            <person name="Berrin J.G."/>
            <person name="Delaux P.M."/>
            <person name="Dal Grande F."/>
            <person name="Keller J."/>
        </authorList>
    </citation>
    <scope>NUCLEOTIDE SEQUENCE [LARGE SCALE GENOMIC DNA]</scope>
    <source>
        <strain evidence="10 11">SAG 2145</strain>
    </source>
</reference>
<gene>
    <name evidence="10" type="ORF">WJX74_000340</name>
</gene>
<dbReference type="EC" id="1.11.1.24" evidence="7"/>
<dbReference type="Pfam" id="PF00578">
    <property type="entry name" value="AhpC-TSA"/>
    <property type="match status" value="1"/>
</dbReference>
<dbReference type="GO" id="GO:0005829">
    <property type="term" value="C:cytosol"/>
    <property type="evidence" value="ECO:0007669"/>
    <property type="project" value="TreeGrafter"/>
</dbReference>
<dbReference type="EMBL" id="JALJOS010000018">
    <property type="protein sequence ID" value="KAK9827411.1"/>
    <property type="molecule type" value="Genomic_DNA"/>
</dbReference>
<dbReference type="GO" id="GO:0045454">
    <property type="term" value="P:cell redox homeostasis"/>
    <property type="evidence" value="ECO:0007669"/>
    <property type="project" value="TreeGrafter"/>
</dbReference>
<keyword evidence="3 7" id="KW-0560">Oxidoreductase</keyword>
<evidence type="ECO:0000313" key="10">
    <source>
        <dbReference type="EMBL" id="KAK9827411.1"/>
    </source>
</evidence>
<dbReference type="PANTHER" id="PTHR43503:SF12">
    <property type="entry name" value="PEROXIREDOXIN"/>
    <property type="match status" value="1"/>
</dbReference>
<evidence type="ECO:0000256" key="1">
    <source>
        <dbReference type="ARBA" id="ARBA00022559"/>
    </source>
</evidence>
<evidence type="ECO:0000313" key="11">
    <source>
        <dbReference type="Proteomes" id="UP001438707"/>
    </source>
</evidence>
<dbReference type="CDD" id="cd03016">
    <property type="entry name" value="PRX_1cys"/>
    <property type="match status" value="1"/>
</dbReference>
<organism evidence="10 11">
    <name type="scientific">Apatococcus lobatus</name>
    <dbReference type="NCBI Taxonomy" id="904363"/>
    <lineage>
        <taxon>Eukaryota</taxon>
        <taxon>Viridiplantae</taxon>
        <taxon>Chlorophyta</taxon>
        <taxon>core chlorophytes</taxon>
        <taxon>Trebouxiophyceae</taxon>
        <taxon>Chlorellales</taxon>
        <taxon>Chlorellaceae</taxon>
        <taxon>Apatococcus</taxon>
    </lineage>
</organism>
<dbReference type="InterPro" id="IPR019479">
    <property type="entry name" value="Peroxiredoxin_C"/>
</dbReference>
<evidence type="ECO:0000256" key="8">
    <source>
        <dbReference type="PIRSR" id="PIRSR000239-1"/>
    </source>
</evidence>
<evidence type="ECO:0000259" key="9">
    <source>
        <dbReference type="PROSITE" id="PS51352"/>
    </source>
</evidence>
<dbReference type="InterPro" id="IPR000866">
    <property type="entry name" value="AhpC/TSA"/>
</dbReference>
<comment type="catalytic activity">
    <reaction evidence="6 7">
        <text>a hydroperoxide + [thioredoxin]-dithiol = an alcohol + [thioredoxin]-disulfide + H2O</text>
        <dbReference type="Rhea" id="RHEA:62620"/>
        <dbReference type="Rhea" id="RHEA-COMP:10698"/>
        <dbReference type="Rhea" id="RHEA-COMP:10700"/>
        <dbReference type="ChEBI" id="CHEBI:15377"/>
        <dbReference type="ChEBI" id="CHEBI:29950"/>
        <dbReference type="ChEBI" id="CHEBI:30879"/>
        <dbReference type="ChEBI" id="CHEBI:35924"/>
        <dbReference type="ChEBI" id="CHEBI:50058"/>
        <dbReference type="EC" id="1.11.1.24"/>
    </reaction>
</comment>
<dbReference type="InterPro" id="IPR036249">
    <property type="entry name" value="Thioredoxin-like_sf"/>
</dbReference>
<keyword evidence="11" id="KW-1185">Reference proteome</keyword>
<dbReference type="FunFam" id="3.40.30.10:FF:000011">
    <property type="entry name" value="Peroxiredoxin PRX1"/>
    <property type="match status" value="1"/>
</dbReference>
<keyword evidence="1 7" id="KW-0575">Peroxidase</keyword>
<evidence type="ECO:0000256" key="4">
    <source>
        <dbReference type="ARBA" id="ARBA00023284"/>
    </source>
</evidence>
<comment type="caution">
    <text evidence="10">The sequence shown here is derived from an EMBL/GenBank/DDBJ whole genome shotgun (WGS) entry which is preliminary data.</text>
</comment>
<name>A0AAW1R181_9CHLO</name>
<dbReference type="AlphaFoldDB" id="A0AAW1R181"/>
<evidence type="ECO:0000256" key="6">
    <source>
        <dbReference type="ARBA" id="ARBA00049091"/>
    </source>
</evidence>
<dbReference type="GO" id="GO:0140824">
    <property type="term" value="F:thioredoxin-dependent peroxiredoxin activity"/>
    <property type="evidence" value="ECO:0007669"/>
    <property type="project" value="UniProtKB-EC"/>
</dbReference>
<evidence type="ECO:0000256" key="3">
    <source>
        <dbReference type="ARBA" id="ARBA00023002"/>
    </source>
</evidence>
<accession>A0AAW1R181</accession>
<dbReference type="PROSITE" id="PS51352">
    <property type="entry name" value="THIOREDOXIN_2"/>
    <property type="match status" value="1"/>
</dbReference>
<dbReference type="PIRSF" id="PIRSF000239">
    <property type="entry name" value="AHPC"/>
    <property type="match status" value="1"/>
</dbReference>
<dbReference type="InterPro" id="IPR013766">
    <property type="entry name" value="Thioredoxin_domain"/>
</dbReference>
<dbReference type="Pfam" id="PF10417">
    <property type="entry name" value="1-cysPrx_C"/>
    <property type="match status" value="1"/>
</dbReference>
<keyword evidence="2 7" id="KW-0049">Antioxidant</keyword>
<dbReference type="PANTHER" id="PTHR43503">
    <property type="entry name" value="MCG48959-RELATED"/>
    <property type="match status" value="1"/>
</dbReference>
<dbReference type="InterPro" id="IPR045020">
    <property type="entry name" value="PRX_1cys"/>
</dbReference>
<keyword evidence="4 7" id="KW-0676">Redox-active center</keyword>
<dbReference type="Proteomes" id="UP001438707">
    <property type="component" value="Unassembled WGS sequence"/>
</dbReference>
<protein>
    <recommendedName>
        <fullName evidence="7">Peroxiredoxin</fullName>
        <ecNumber evidence="7">1.11.1.24</ecNumber>
    </recommendedName>
</protein>
<dbReference type="Gene3D" id="3.30.1020.10">
    <property type="entry name" value="Antioxidant, Horf6, Chain A, domain2"/>
    <property type="match status" value="1"/>
</dbReference>
<sequence length="226" mass="24489">MTLKLGDLAPDFTADTTQGTLRFHDWLDQSWAILFSHPADFTPVCTTELGSVAALLPEFSARGIKVAALSCNDVKMHQEWLGDIESTSYAHGSKVLYPIIADPTRQIATSFGMLDPDELDAEGAPMACRGVFIFSPDKRLKLSILYPATTGRNFQEILRVIDSLQLTSSHSVATPADWQPGQQCMVQPTLPDAKAHQDLGGFSVVPVPSGKQYLRLTADPSGRAGS</sequence>
<dbReference type="GO" id="GO:0005739">
    <property type="term" value="C:mitochondrion"/>
    <property type="evidence" value="ECO:0007669"/>
    <property type="project" value="TreeGrafter"/>
</dbReference>
<evidence type="ECO:0000256" key="7">
    <source>
        <dbReference type="PIRNR" id="PIRNR000239"/>
    </source>
</evidence>
<proteinExistence type="inferred from homology"/>
<dbReference type="SUPFAM" id="SSF52833">
    <property type="entry name" value="Thioredoxin-like"/>
    <property type="match status" value="1"/>
</dbReference>
<dbReference type="InterPro" id="IPR024706">
    <property type="entry name" value="Peroxiredoxin_AhpC-typ"/>
</dbReference>
<feature type="domain" description="Thioredoxin" evidence="9">
    <location>
        <begin position="3"/>
        <end position="166"/>
    </location>
</feature>
<dbReference type="Gene3D" id="3.40.30.10">
    <property type="entry name" value="Glutaredoxin"/>
    <property type="match status" value="1"/>
</dbReference>
<evidence type="ECO:0000256" key="2">
    <source>
        <dbReference type="ARBA" id="ARBA00022862"/>
    </source>
</evidence>
<dbReference type="FunFam" id="3.30.1020.10:FF:000001">
    <property type="entry name" value="1-Cys peroxiredoxin"/>
    <property type="match status" value="1"/>
</dbReference>
<feature type="active site" description="Cysteine sulfenic acid (-SOH) intermediate; for peroxidase activity" evidence="8">
    <location>
        <position position="45"/>
    </location>
</feature>
<comment type="function">
    <text evidence="7">Thiol-specific peroxidase that catalyzes the reduction of hydrogen peroxide and organic hydroperoxides to water and alcohols, respectively.</text>
</comment>
<comment type="similarity">
    <text evidence="5">Belongs to the peroxiredoxin family. Prx6 subfamily.</text>
</comment>
<evidence type="ECO:0000256" key="5">
    <source>
        <dbReference type="ARBA" id="ARBA00025719"/>
    </source>
</evidence>